<proteinExistence type="predicted"/>
<evidence type="ECO:0000313" key="3">
    <source>
        <dbReference type="EMBL" id="KXZ46549.1"/>
    </source>
</evidence>
<comment type="caution">
    <text evidence="3">The sequence shown here is derived from an EMBL/GenBank/DDBJ whole genome shotgun (WGS) entry which is preliminary data.</text>
</comment>
<evidence type="ECO:0000256" key="1">
    <source>
        <dbReference type="SAM" id="Coils"/>
    </source>
</evidence>
<evidence type="ECO:0000256" key="2">
    <source>
        <dbReference type="SAM" id="MobiDB-lite"/>
    </source>
</evidence>
<keyword evidence="1" id="KW-0175">Coiled coil</keyword>
<sequence>MSVLSVHSPVLAKRHFDEGEAGDGCERQFGGKRSRQHYSPAAARRVQFAAGGLHAVPTTTLSALLALFPGMDERDGTAAAAAEQSTPGPSVEQRPPAGTPEPQAGPTTAEQWVEVLVAEMSAATDMTDARQRAAGFLRQFEAFVARFVRQQQAVDAAAGTPGPSADPSVTPGPSATPGGAAGASAAASPLPPAARAAKLAEENAVLKKAVQIQHRQLQERAGQEAEVAQLKGLLAQYQEQIRTLQVSNYSLSLHLQKATNSGVISGPHNPDVF</sequence>
<accession>A0A150G9M5</accession>
<feature type="coiled-coil region" evidence="1">
    <location>
        <begin position="220"/>
        <end position="247"/>
    </location>
</feature>
<organism evidence="3 4">
    <name type="scientific">Gonium pectorale</name>
    <name type="common">Green alga</name>
    <dbReference type="NCBI Taxonomy" id="33097"/>
    <lineage>
        <taxon>Eukaryota</taxon>
        <taxon>Viridiplantae</taxon>
        <taxon>Chlorophyta</taxon>
        <taxon>core chlorophytes</taxon>
        <taxon>Chlorophyceae</taxon>
        <taxon>CS clade</taxon>
        <taxon>Chlamydomonadales</taxon>
        <taxon>Volvocaceae</taxon>
        <taxon>Gonium</taxon>
    </lineage>
</organism>
<gene>
    <name evidence="3" type="ORF">GPECTOR_42g756</name>
</gene>
<evidence type="ECO:0000313" key="4">
    <source>
        <dbReference type="Proteomes" id="UP000075714"/>
    </source>
</evidence>
<name>A0A150G9M5_GONPE</name>
<dbReference type="EMBL" id="LSYV01000043">
    <property type="protein sequence ID" value="KXZ46549.1"/>
    <property type="molecule type" value="Genomic_DNA"/>
</dbReference>
<dbReference type="Proteomes" id="UP000075714">
    <property type="component" value="Unassembled WGS sequence"/>
</dbReference>
<feature type="compositionally biased region" description="Low complexity" evidence="2">
    <location>
        <begin position="167"/>
        <end position="189"/>
    </location>
</feature>
<dbReference type="AlphaFoldDB" id="A0A150G9M5"/>
<keyword evidence="4" id="KW-1185">Reference proteome</keyword>
<dbReference type="PANTHER" id="PTHR31245:SF20">
    <property type="entry name" value="F18B13.13 PROTEIN"/>
    <property type="match status" value="1"/>
</dbReference>
<dbReference type="STRING" id="33097.A0A150G9M5"/>
<dbReference type="OrthoDB" id="440455at2759"/>
<reference evidence="4" key="1">
    <citation type="journal article" date="2016" name="Nat. Commun.">
        <title>The Gonium pectorale genome demonstrates co-option of cell cycle regulation during the evolution of multicellularity.</title>
        <authorList>
            <person name="Hanschen E.R."/>
            <person name="Marriage T.N."/>
            <person name="Ferris P.J."/>
            <person name="Hamaji T."/>
            <person name="Toyoda A."/>
            <person name="Fujiyama A."/>
            <person name="Neme R."/>
            <person name="Noguchi H."/>
            <person name="Minakuchi Y."/>
            <person name="Suzuki M."/>
            <person name="Kawai-Toyooka H."/>
            <person name="Smith D.R."/>
            <person name="Sparks H."/>
            <person name="Anderson J."/>
            <person name="Bakaric R."/>
            <person name="Luria V."/>
            <person name="Karger A."/>
            <person name="Kirschner M.W."/>
            <person name="Durand P.M."/>
            <person name="Michod R.E."/>
            <person name="Nozaki H."/>
            <person name="Olson B.J."/>
        </authorList>
    </citation>
    <scope>NUCLEOTIDE SEQUENCE [LARGE SCALE GENOMIC DNA]</scope>
    <source>
        <strain evidence="4">NIES-2863</strain>
    </source>
</reference>
<feature type="region of interest" description="Disordered" evidence="2">
    <location>
        <begin position="75"/>
        <end position="106"/>
    </location>
</feature>
<feature type="region of interest" description="Disordered" evidence="2">
    <location>
        <begin position="155"/>
        <end position="189"/>
    </location>
</feature>
<feature type="region of interest" description="Disordered" evidence="2">
    <location>
        <begin position="19"/>
        <end position="38"/>
    </location>
</feature>
<protein>
    <submittedName>
        <fullName evidence="3">Uncharacterized protein</fullName>
    </submittedName>
</protein>
<dbReference type="PANTHER" id="PTHR31245">
    <property type="entry name" value="UBIQUITIN SYSTEM COMPONENT CUE PROTEIN"/>
    <property type="match status" value="1"/>
</dbReference>